<evidence type="ECO:0000313" key="1">
    <source>
        <dbReference type="EMBL" id="OCL34549.1"/>
    </source>
</evidence>
<sequence>MATPTVVLIGPVDMTTPVEAALRRLPLRPATLTPAAALRRPGWCVGAALTVFTSLPGAQPTLEAECYAHATGALHVTWDDESALVGPFVAPGYGPCPSCLAQPAHPRGPGHDALAAWASAWTALHALAVVEGSSDVVGASWAWQLGEPGLALKTWRRRRGCPVAGCAQP</sequence>
<dbReference type="RefSeq" id="WP_068751230.1">
    <property type="nucleotide sequence ID" value="NZ_LR214441.1"/>
</dbReference>
<dbReference type="Gene3D" id="3.40.50.720">
    <property type="entry name" value="NAD(P)-binding Rossmann-like Domain"/>
    <property type="match status" value="1"/>
</dbReference>
<keyword evidence="2" id="KW-1185">Reference proteome</keyword>
<dbReference type="EMBL" id="MBQD01000020">
    <property type="protein sequence ID" value="OCL34549.1"/>
    <property type="molecule type" value="Genomic_DNA"/>
</dbReference>
<protein>
    <submittedName>
        <fullName evidence="1">Uncharacterized protein</fullName>
    </submittedName>
</protein>
<dbReference type="AlphaFoldDB" id="A0A1C0AMT7"/>
<name>A0A1C0AMT7_9ACTN</name>
<organism evidence="1 2">
    <name type="scientific">Tessaracoccus lapidicaptus</name>
    <dbReference type="NCBI Taxonomy" id="1427523"/>
    <lineage>
        <taxon>Bacteria</taxon>
        <taxon>Bacillati</taxon>
        <taxon>Actinomycetota</taxon>
        <taxon>Actinomycetes</taxon>
        <taxon>Propionibacteriales</taxon>
        <taxon>Propionibacteriaceae</taxon>
        <taxon>Tessaracoccus</taxon>
    </lineage>
</organism>
<reference evidence="2" key="1">
    <citation type="submission" date="2016-07" db="EMBL/GenBank/DDBJ databases">
        <authorList>
            <person name="Florea S."/>
            <person name="Webb J.S."/>
            <person name="Jaromczyk J."/>
            <person name="Schardl C.L."/>
        </authorList>
    </citation>
    <scope>NUCLEOTIDE SEQUENCE [LARGE SCALE GENOMIC DNA]</scope>
    <source>
        <strain evidence="2">IPBSL-7</strain>
    </source>
</reference>
<proteinExistence type="predicted"/>
<accession>A0A1C0AMT7</accession>
<evidence type="ECO:0000313" key="2">
    <source>
        <dbReference type="Proteomes" id="UP000093501"/>
    </source>
</evidence>
<comment type="caution">
    <text evidence="1">The sequence shown here is derived from an EMBL/GenBank/DDBJ whole genome shotgun (WGS) entry which is preliminary data.</text>
</comment>
<dbReference type="Proteomes" id="UP000093501">
    <property type="component" value="Unassembled WGS sequence"/>
</dbReference>
<gene>
    <name evidence="1" type="ORF">BCR15_02280</name>
</gene>